<dbReference type="Gene3D" id="3.20.20.140">
    <property type="entry name" value="Metal-dependent hydrolases"/>
    <property type="match status" value="1"/>
</dbReference>
<dbReference type="AlphaFoldDB" id="A0A1C1CF91"/>
<feature type="region of interest" description="Disordered" evidence="1">
    <location>
        <begin position="69"/>
        <end position="107"/>
    </location>
</feature>
<feature type="compositionally biased region" description="Basic residues" evidence="1">
    <location>
        <begin position="70"/>
        <end position="79"/>
    </location>
</feature>
<organism evidence="2 3">
    <name type="scientific">Cladophialophora carrionii</name>
    <dbReference type="NCBI Taxonomy" id="86049"/>
    <lineage>
        <taxon>Eukaryota</taxon>
        <taxon>Fungi</taxon>
        <taxon>Dikarya</taxon>
        <taxon>Ascomycota</taxon>
        <taxon>Pezizomycotina</taxon>
        <taxon>Eurotiomycetes</taxon>
        <taxon>Chaetothyriomycetidae</taxon>
        <taxon>Chaetothyriales</taxon>
        <taxon>Herpotrichiellaceae</taxon>
        <taxon>Cladophialophora</taxon>
    </lineage>
</organism>
<keyword evidence="2" id="KW-0378">Hydrolase</keyword>
<dbReference type="VEuPathDB" id="FungiDB:G647_02261"/>
<dbReference type="InterPro" id="IPR032466">
    <property type="entry name" value="Metal_Hydrolase"/>
</dbReference>
<dbReference type="PANTHER" id="PTHR32027:SF0">
    <property type="entry name" value="CYTOSINE DEAMINASE"/>
    <property type="match status" value="1"/>
</dbReference>
<protein>
    <submittedName>
        <fullName evidence="2">Amidohydrolase</fullName>
    </submittedName>
</protein>
<keyword evidence="3" id="KW-1185">Reference proteome</keyword>
<dbReference type="Proteomes" id="UP000094526">
    <property type="component" value="Unassembled WGS sequence"/>
</dbReference>
<feature type="region of interest" description="Disordered" evidence="1">
    <location>
        <begin position="440"/>
        <end position="460"/>
    </location>
</feature>
<comment type="caution">
    <text evidence="2">The sequence shown here is derived from an EMBL/GenBank/DDBJ whole genome shotgun (WGS) entry which is preliminary data.</text>
</comment>
<feature type="region of interest" description="Disordered" evidence="1">
    <location>
        <begin position="28"/>
        <end position="47"/>
    </location>
</feature>
<dbReference type="GO" id="GO:0016814">
    <property type="term" value="F:hydrolase activity, acting on carbon-nitrogen (but not peptide) bonds, in cyclic amidines"/>
    <property type="evidence" value="ECO:0007669"/>
    <property type="project" value="TreeGrafter"/>
</dbReference>
<evidence type="ECO:0000313" key="2">
    <source>
        <dbReference type="EMBL" id="OCT47169.1"/>
    </source>
</evidence>
<accession>A0A1C1CF91</accession>
<feature type="compositionally biased region" description="Acidic residues" evidence="1">
    <location>
        <begin position="343"/>
        <end position="354"/>
    </location>
</feature>
<reference evidence="3" key="1">
    <citation type="submission" date="2015-07" db="EMBL/GenBank/DDBJ databases">
        <authorList>
            <person name="Teixeira M.M."/>
            <person name="Souza R.C."/>
            <person name="Almeida L.G."/>
            <person name="Vicente V.A."/>
            <person name="de Hoog S."/>
            <person name="Bocca A.L."/>
            <person name="de Almeida S.R."/>
            <person name="Vasconcelos A.T."/>
            <person name="Felipe M.S."/>
        </authorList>
    </citation>
    <scope>NUCLEOTIDE SEQUENCE [LARGE SCALE GENOMIC DNA]</scope>
    <source>
        <strain evidence="3">KSF</strain>
    </source>
</reference>
<evidence type="ECO:0000313" key="3">
    <source>
        <dbReference type="Proteomes" id="UP000094526"/>
    </source>
</evidence>
<dbReference type="OrthoDB" id="10266980at2759"/>
<dbReference type="STRING" id="86049.A0A1C1CF91"/>
<dbReference type="EMBL" id="LGRB01000014">
    <property type="protein sequence ID" value="OCT47169.1"/>
    <property type="molecule type" value="Genomic_DNA"/>
</dbReference>
<dbReference type="SUPFAM" id="SSF51556">
    <property type="entry name" value="Metallo-dependent hydrolases"/>
    <property type="match status" value="1"/>
</dbReference>
<feature type="compositionally biased region" description="Basic and acidic residues" evidence="1">
    <location>
        <begin position="442"/>
        <end position="460"/>
    </location>
</feature>
<name>A0A1C1CF91_9EURO</name>
<dbReference type="eggNOG" id="ENOG502RYNQ">
    <property type="taxonomic scope" value="Eukaryota"/>
</dbReference>
<evidence type="ECO:0000256" key="1">
    <source>
        <dbReference type="SAM" id="MobiDB-lite"/>
    </source>
</evidence>
<proteinExistence type="predicted"/>
<gene>
    <name evidence="2" type="ORF">CLCR_02405</name>
</gene>
<feature type="region of interest" description="Disordered" evidence="1">
    <location>
        <begin position="336"/>
        <end position="359"/>
    </location>
</feature>
<dbReference type="PANTHER" id="PTHR32027">
    <property type="entry name" value="CYTOSINE DEAMINASE"/>
    <property type="match status" value="1"/>
</dbReference>
<sequence length="514" mass="57344">MRIKHAILPGRDPNSRWDVDFESNTITGIRPAAAEEEDRSRDNPSPLLLPPLCHPHIHLDKAYLLTCNHQHQHQHRRHPSSSSQAEGVAPPSLDKQQHPDYSDLTPRDGSFGEALQFTSLAKQRYTDEDLYLRGAQLLATSLAQGVTACRAFVEIDHVTRQSCLHAAIRLKGCFRGKMKLQICAFAQDPLFSTDHGARNNMQVLQRALRDDGGEHVDVLGTTPYVEQSTEATLRNIDWAIETALEYSLHLDFHLDYNLDASRQAMVWEVLRLLREKAWTRRAKPGKTIVLGHCTRLTLFSDAEMARLAREIKESDLPVHFVGLPTSDLFMMGRPTQRAAMPSAEEEEEEEEEDLTSGTRPRGTLQVLDMIQKHGINACLSVNNVGNAFTPWGTGDPLALASLGVGIYQAGTDQDANLLFECVSSRARRAIGLHTASALEAADDSRDSSQEHGQGHDNTELQEGRRGELLLIRNKEYVACPGHLGVKIPARQQVCVRDVVWDPPQVDLRQILRCG</sequence>
<dbReference type="InterPro" id="IPR052349">
    <property type="entry name" value="Metallo-hydrolase_Enzymes"/>
</dbReference>
<dbReference type="VEuPathDB" id="FungiDB:CLCR_02405"/>